<reference evidence="2" key="1">
    <citation type="submission" date="2023-10" db="EMBL/GenBank/DDBJ databases">
        <authorList>
            <person name="Chen Y."/>
            <person name="Shah S."/>
            <person name="Dougan E. K."/>
            <person name="Thang M."/>
            <person name="Chan C."/>
        </authorList>
    </citation>
    <scope>NUCLEOTIDE SEQUENCE [LARGE SCALE GENOMIC DNA]</scope>
</reference>
<evidence type="ECO:0000256" key="1">
    <source>
        <dbReference type="SAM" id="MobiDB-lite"/>
    </source>
</evidence>
<dbReference type="Proteomes" id="UP001189429">
    <property type="component" value="Unassembled WGS sequence"/>
</dbReference>
<feature type="region of interest" description="Disordered" evidence="1">
    <location>
        <begin position="155"/>
        <end position="202"/>
    </location>
</feature>
<organism evidence="2 3">
    <name type="scientific">Prorocentrum cordatum</name>
    <dbReference type="NCBI Taxonomy" id="2364126"/>
    <lineage>
        <taxon>Eukaryota</taxon>
        <taxon>Sar</taxon>
        <taxon>Alveolata</taxon>
        <taxon>Dinophyceae</taxon>
        <taxon>Prorocentrales</taxon>
        <taxon>Prorocentraceae</taxon>
        <taxon>Prorocentrum</taxon>
    </lineage>
</organism>
<evidence type="ECO:0000313" key="3">
    <source>
        <dbReference type="Proteomes" id="UP001189429"/>
    </source>
</evidence>
<protein>
    <submittedName>
        <fullName evidence="2">Uncharacterized protein</fullName>
    </submittedName>
</protein>
<sequence>MPRGGGDLAEAADCQERDLLLDGGSRLVARPQPRAARARLGLALLACTAVAACAIARHGGGQEGGGSRGARPAPARLVPENTSSGAVSYPLQVKQQRKAEKHWDGSADEVTCAMIGCGKVADAPCQCTTRCSRGRRPSWQLLPRLRRRLQVARSRGGAWRHGDAAGGARLQQRGGAVRGQTGPCPTSGSTTPAQGPPSRCGC</sequence>
<feature type="compositionally biased region" description="Low complexity" evidence="1">
    <location>
        <begin position="166"/>
        <end position="192"/>
    </location>
</feature>
<proteinExistence type="predicted"/>
<keyword evidence="3" id="KW-1185">Reference proteome</keyword>
<accession>A0ABN9VDU1</accession>
<gene>
    <name evidence="2" type="ORF">PCOR1329_LOCUS56894</name>
</gene>
<comment type="caution">
    <text evidence="2">The sequence shown here is derived from an EMBL/GenBank/DDBJ whole genome shotgun (WGS) entry which is preliminary data.</text>
</comment>
<name>A0ABN9VDU1_9DINO</name>
<dbReference type="EMBL" id="CAUYUJ010017015">
    <property type="protein sequence ID" value="CAK0870911.1"/>
    <property type="molecule type" value="Genomic_DNA"/>
</dbReference>
<evidence type="ECO:0000313" key="2">
    <source>
        <dbReference type="EMBL" id="CAK0870911.1"/>
    </source>
</evidence>